<evidence type="ECO:0000259" key="2">
    <source>
        <dbReference type="Pfam" id="PF00582"/>
    </source>
</evidence>
<gene>
    <name evidence="3" type="ORF">SAMN05660642_03736</name>
</gene>
<keyword evidence="4" id="KW-1185">Reference proteome</keyword>
<evidence type="ECO:0000313" key="4">
    <source>
        <dbReference type="Proteomes" id="UP000198680"/>
    </source>
</evidence>
<proteinExistence type="predicted"/>
<sequence length="198" mass="21584">MTSPAAGPWSLPPRNGAVHDRRMEDAHRFRDEPEQDRPGSPADRAVDDARGDRRVEPMRLTPLLPRRQNPWLLVDVDGSPAAHGALVWALREAARREATVVAVWVVDDDGDDTLPGVSRPGRRTGAVALERLEAQVLRAIAETGVTGRVRTAVLERPVFEALSSATRGADLVVVSSRGKTLLRPAVPRQPTRRLARGA</sequence>
<evidence type="ECO:0000256" key="1">
    <source>
        <dbReference type="SAM" id="MobiDB-lite"/>
    </source>
</evidence>
<name>A0A1G9XJF9_9ACTN</name>
<dbReference type="AlphaFoldDB" id="A0A1G9XJF9"/>
<dbReference type="STRING" id="1137991.SAMN05660642_03736"/>
<feature type="region of interest" description="Disordered" evidence="1">
    <location>
        <begin position="1"/>
        <end position="57"/>
    </location>
</feature>
<dbReference type="Pfam" id="PF00582">
    <property type="entry name" value="Usp"/>
    <property type="match status" value="1"/>
</dbReference>
<dbReference type="Proteomes" id="UP000198680">
    <property type="component" value="Unassembled WGS sequence"/>
</dbReference>
<dbReference type="EMBL" id="FNHE01000010">
    <property type="protein sequence ID" value="SDM96894.1"/>
    <property type="molecule type" value="Genomic_DNA"/>
</dbReference>
<reference evidence="4" key="1">
    <citation type="submission" date="2016-10" db="EMBL/GenBank/DDBJ databases">
        <authorList>
            <person name="Varghese N."/>
            <person name="Submissions S."/>
        </authorList>
    </citation>
    <scope>NUCLEOTIDE SEQUENCE [LARGE SCALE GENOMIC DNA]</scope>
    <source>
        <strain evidence="4">DSM 45419</strain>
    </source>
</reference>
<dbReference type="SUPFAM" id="SSF52402">
    <property type="entry name" value="Adenine nucleotide alpha hydrolases-like"/>
    <property type="match status" value="1"/>
</dbReference>
<feature type="compositionally biased region" description="Basic and acidic residues" evidence="1">
    <location>
        <begin position="17"/>
        <end position="37"/>
    </location>
</feature>
<organism evidence="3 4">
    <name type="scientific">Geodermatophilus siccatus</name>
    <dbReference type="NCBI Taxonomy" id="1137991"/>
    <lineage>
        <taxon>Bacteria</taxon>
        <taxon>Bacillati</taxon>
        <taxon>Actinomycetota</taxon>
        <taxon>Actinomycetes</taxon>
        <taxon>Geodermatophilales</taxon>
        <taxon>Geodermatophilaceae</taxon>
        <taxon>Geodermatophilus</taxon>
    </lineage>
</organism>
<dbReference type="Gene3D" id="3.40.50.620">
    <property type="entry name" value="HUPs"/>
    <property type="match status" value="1"/>
</dbReference>
<evidence type="ECO:0000313" key="3">
    <source>
        <dbReference type="EMBL" id="SDM96894.1"/>
    </source>
</evidence>
<dbReference type="OrthoDB" id="5195745at2"/>
<accession>A0A1G9XJF9</accession>
<dbReference type="InterPro" id="IPR014729">
    <property type="entry name" value="Rossmann-like_a/b/a_fold"/>
</dbReference>
<feature type="compositionally biased region" description="Basic and acidic residues" evidence="1">
    <location>
        <begin position="44"/>
        <end position="57"/>
    </location>
</feature>
<protein>
    <submittedName>
        <fullName evidence="3">Nucleotide-binding universal stress protein, UspA family</fullName>
    </submittedName>
</protein>
<dbReference type="InterPro" id="IPR006016">
    <property type="entry name" value="UspA"/>
</dbReference>
<feature type="domain" description="UspA" evidence="2">
    <location>
        <begin position="73"/>
        <end position="186"/>
    </location>
</feature>